<dbReference type="EMBL" id="KK914338">
    <property type="protein sequence ID" value="KDP39828.1"/>
    <property type="molecule type" value="Genomic_DNA"/>
</dbReference>
<evidence type="ECO:0008006" key="4">
    <source>
        <dbReference type="Google" id="ProtNLM"/>
    </source>
</evidence>
<feature type="compositionally biased region" description="Basic residues" evidence="1">
    <location>
        <begin position="289"/>
        <end position="303"/>
    </location>
</feature>
<gene>
    <name evidence="2" type="ORF">JCGZ_04238</name>
</gene>
<keyword evidence="3" id="KW-1185">Reference proteome</keyword>
<sequence length="303" mass="33996">MDTIHTFHMPFDEVTIMPIDFAAITGLPFGGRSAVFDDKMRTHWTVQACETWMLPGNLTRELSLCLICTMAWISQSPPYASPVRLRGRCECKDSSSRPSMSVQQEVFSYYLGWQLLNGLSWDRIERYPWGDADRRRAPHDVPYYMLSTRSIWLEQHIAATQRGPAATDHLTAFVPGAYAVFVRTQLLVHIPPPTEFDPFAEANEGFEPKAPDTAVTVGTPEHGPGASFSFILDRTGQPAQDMLKMHLVSIDDYNEVCQLYEVAHLKLAVARFSDEHRAGLAPCAGRGQGKQRGRHAGCRTGRR</sequence>
<accession>A0A067KXZ0</accession>
<proteinExistence type="predicted"/>
<feature type="region of interest" description="Disordered" evidence="1">
    <location>
        <begin position="280"/>
        <end position="303"/>
    </location>
</feature>
<protein>
    <recommendedName>
        <fullName evidence="4">Aminotransferase-like plant mobile domain-containing protein</fullName>
    </recommendedName>
</protein>
<dbReference type="OrthoDB" id="1937605at2759"/>
<evidence type="ECO:0000256" key="1">
    <source>
        <dbReference type="SAM" id="MobiDB-lite"/>
    </source>
</evidence>
<reference evidence="2 3" key="1">
    <citation type="journal article" date="2014" name="PLoS ONE">
        <title>Global Analysis of Gene Expression Profiles in Physic Nut (Jatropha curcas L.) Seedlings Exposed to Salt Stress.</title>
        <authorList>
            <person name="Zhang L."/>
            <person name="Zhang C."/>
            <person name="Wu P."/>
            <person name="Chen Y."/>
            <person name="Li M."/>
            <person name="Jiang H."/>
            <person name="Wu G."/>
        </authorList>
    </citation>
    <scope>NUCLEOTIDE SEQUENCE [LARGE SCALE GENOMIC DNA]</scope>
    <source>
        <strain evidence="3">cv. GZQX0401</strain>
        <tissue evidence="2">Young leaves</tissue>
    </source>
</reference>
<evidence type="ECO:0000313" key="3">
    <source>
        <dbReference type="Proteomes" id="UP000027138"/>
    </source>
</evidence>
<evidence type="ECO:0000313" key="2">
    <source>
        <dbReference type="EMBL" id="KDP39828.1"/>
    </source>
</evidence>
<name>A0A067KXZ0_JATCU</name>
<organism evidence="2 3">
    <name type="scientific">Jatropha curcas</name>
    <name type="common">Barbados nut</name>
    <dbReference type="NCBI Taxonomy" id="180498"/>
    <lineage>
        <taxon>Eukaryota</taxon>
        <taxon>Viridiplantae</taxon>
        <taxon>Streptophyta</taxon>
        <taxon>Embryophyta</taxon>
        <taxon>Tracheophyta</taxon>
        <taxon>Spermatophyta</taxon>
        <taxon>Magnoliopsida</taxon>
        <taxon>eudicotyledons</taxon>
        <taxon>Gunneridae</taxon>
        <taxon>Pentapetalae</taxon>
        <taxon>rosids</taxon>
        <taxon>fabids</taxon>
        <taxon>Malpighiales</taxon>
        <taxon>Euphorbiaceae</taxon>
        <taxon>Crotonoideae</taxon>
        <taxon>Jatropheae</taxon>
        <taxon>Jatropha</taxon>
    </lineage>
</organism>
<dbReference type="Proteomes" id="UP000027138">
    <property type="component" value="Unassembled WGS sequence"/>
</dbReference>
<dbReference type="AlphaFoldDB" id="A0A067KXZ0"/>